<feature type="region of interest" description="Disordered" evidence="2">
    <location>
        <begin position="478"/>
        <end position="517"/>
    </location>
</feature>
<proteinExistence type="predicted"/>
<dbReference type="InterPro" id="IPR000225">
    <property type="entry name" value="Armadillo"/>
</dbReference>
<accession>A0A2V3IZK5</accession>
<organism evidence="3 4">
    <name type="scientific">Gracilariopsis chorda</name>
    <dbReference type="NCBI Taxonomy" id="448386"/>
    <lineage>
        <taxon>Eukaryota</taxon>
        <taxon>Rhodophyta</taxon>
        <taxon>Florideophyceae</taxon>
        <taxon>Rhodymeniophycidae</taxon>
        <taxon>Gracilariales</taxon>
        <taxon>Gracilariaceae</taxon>
        <taxon>Gracilariopsis</taxon>
    </lineage>
</organism>
<evidence type="ECO:0008006" key="5">
    <source>
        <dbReference type="Google" id="ProtNLM"/>
    </source>
</evidence>
<dbReference type="InterPro" id="IPR011989">
    <property type="entry name" value="ARM-like"/>
</dbReference>
<evidence type="ECO:0000313" key="3">
    <source>
        <dbReference type="EMBL" id="PXF47574.1"/>
    </source>
</evidence>
<name>A0A2V3IZK5_9FLOR</name>
<dbReference type="InterPro" id="IPR016024">
    <property type="entry name" value="ARM-type_fold"/>
</dbReference>
<feature type="compositionally biased region" description="Basic and acidic residues" evidence="2">
    <location>
        <begin position="537"/>
        <end position="546"/>
    </location>
</feature>
<dbReference type="SMART" id="SM00185">
    <property type="entry name" value="ARM"/>
    <property type="match status" value="2"/>
</dbReference>
<dbReference type="EMBL" id="NBIV01000023">
    <property type="protein sequence ID" value="PXF47574.1"/>
    <property type="molecule type" value="Genomic_DNA"/>
</dbReference>
<dbReference type="Proteomes" id="UP000247409">
    <property type="component" value="Unassembled WGS sequence"/>
</dbReference>
<dbReference type="PROSITE" id="PS50176">
    <property type="entry name" value="ARM_REPEAT"/>
    <property type="match status" value="1"/>
</dbReference>
<evidence type="ECO:0000313" key="4">
    <source>
        <dbReference type="Proteomes" id="UP000247409"/>
    </source>
</evidence>
<dbReference type="Gene3D" id="1.25.10.10">
    <property type="entry name" value="Leucine-rich Repeat Variant"/>
    <property type="match status" value="2"/>
</dbReference>
<feature type="region of interest" description="Disordered" evidence="2">
    <location>
        <begin position="537"/>
        <end position="560"/>
    </location>
</feature>
<comment type="caution">
    <text evidence="3">The sequence shown here is derived from an EMBL/GenBank/DDBJ whole genome shotgun (WGS) entry which is preliminary data.</text>
</comment>
<protein>
    <recommendedName>
        <fullName evidence="5">Protein aardvark</fullName>
    </recommendedName>
</protein>
<dbReference type="SUPFAM" id="SSF48371">
    <property type="entry name" value="ARM repeat"/>
    <property type="match status" value="1"/>
</dbReference>
<keyword evidence="4" id="KW-1185">Reference proteome</keyword>
<sequence length="579" mass="63651">MEAEELNEAIGESISNIIQQVSANAFPEQGKDTFGNAISEAIQEVKANPNDLPVCLASIKSLCSLASQPGNRNVMASHCLTQLLCERIRTFGHDEAFARSTSWLISMMLFQDNSNREEFAKSNGVNALTSVLCSHSTSVQVLKNAARALRNATWGSDVNCRAMVKANSMHVLLEQLLLHSSNFDVANEIFACIGNMIYSSAEIREVILSNPSHLDMLLKELVAFAGKRDQADLVGTILIHLANHDVIQERNSSRVNSRLMARRGLEDITSILEHALHSQDEQVLQKYSNLIKLLSFSTEFQSQASGSVWFRNLLQVLERNLQSTAVLVAILEAIAAVISGHDKSKKAFNKLDVMDAPLLVVGVLKASMSDEAVVLECCRVLDIASECQFSSCADMVRNKEMIGTAIAETMADYGRNVSIQEKGCLILIKLASDNASYVEYLQRLGVENLVEMAKHAHPGHPSLEPVSNQLLTLFAKRSSSRGRGPANARKTAAMRLRSRSRTMGQGARARSRTYQSRSPRHMLMDGRKAFEAARKKIDEANMKESDGVPGNSSDAAAIKPLVRGRVSERKKMTLEPVLE</sequence>
<feature type="repeat" description="ARM" evidence="1">
    <location>
        <begin position="123"/>
        <end position="153"/>
    </location>
</feature>
<evidence type="ECO:0000256" key="1">
    <source>
        <dbReference type="PROSITE-ProRule" id="PRU00259"/>
    </source>
</evidence>
<dbReference type="Pfam" id="PF00514">
    <property type="entry name" value="Arm"/>
    <property type="match status" value="1"/>
</dbReference>
<dbReference type="AlphaFoldDB" id="A0A2V3IZK5"/>
<evidence type="ECO:0000256" key="2">
    <source>
        <dbReference type="SAM" id="MobiDB-lite"/>
    </source>
</evidence>
<gene>
    <name evidence="3" type="ORF">BWQ96_02718</name>
</gene>
<reference evidence="3 4" key="1">
    <citation type="journal article" date="2018" name="Mol. Biol. Evol.">
        <title>Analysis of the draft genome of the red seaweed Gracilariopsis chorda provides insights into genome size evolution in Rhodophyta.</title>
        <authorList>
            <person name="Lee J."/>
            <person name="Yang E.C."/>
            <person name="Graf L."/>
            <person name="Yang J.H."/>
            <person name="Qiu H."/>
            <person name="Zel Zion U."/>
            <person name="Chan C.X."/>
            <person name="Stephens T.G."/>
            <person name="Weber A.P.M."/>
            <person name="Boo G.H."/>
            <person name="Boo S.M."/>
            <person name="Kim K.M."/>
            <person name="Shin Y."/>
            <person name="Jung M."/>
            <person name="Lee S.J."/>
            <person name="Yim H.S."/>
            <person name="Lee J.H."/>
            <person name="Bhattacharya D."/>
            <person name="Yoon H.S."/>
        </authorList>
    </citation>
    <scope>NUCLEOTIDE SEQUENCE [LARGE SCALE GENOMIC DNA]</scope>
    <source>
        <strain evidence="3 4">SKKU-2015</strain>
        <tissue evidence="3">Whole body</tissue>
    </source>
</reference>
<dbReference type="OrthoDB" id="10524061at2759"/>